<dbReference type="AlphaFoldDB" id="A0A518EMK6"/>
<evidence type="ECO:0000259" key="3">
    <source>
        <dbReference type="Pfam" id="PF10431"/>
    </source>
</evidence>
<feature type="domain" description="Clp ATPase C-terminal" evidence="3">
    <location>
        <begin position="2"/>
        <end position="43"/>
    </location>
</feature>
<gene>
    <name evidence="4" type="primary">clpC_1</name>
    <name evidence="4" type="ORF">Poly30_08210</name>
</gene>
<evidence type="ECO:0000256" key="2">
    <source>
        <dbReference type="ARBA" id="ARBA00022840"/>
    </source>
</evidence>
<organism evidence="4 5">
    <name type="scientific">Saltatorellus ferox</name>
    <dbReference type="NCBI Taxonomy" id="2528018"/>
    <lineage>
        <taxon>Bacteria</taxon>
        <taxon>Pseudomonadati</taxon>
        <taxon>Planctomycetota</taxon>
        <taxon>Planctomycetia</taxon>
        <taxon>Planctomycetia incertae sedis</taxon>
        <taxon>Saltatorellus</taxon>
    </lineage>
</organism>
<evidence type="ECO:0000313" key="4">
    <source>
        <dbReference type="EMBL" id="QDV05324.1"/>
    </source>
</evidence>
<dbReference type="EMBL" id="CP036434">
    <property type="protein sequence ID" value="QDV05324.1"/>
    <property type="molecule type" value="Genomic_DNA"/>
</dbReference>
<evidence type="ECO:0000256" key="1">
    <source>
        <dbReference type="ARBA" id="ARBA00022741"/>
    </source>
</evidence>
<dbReference type="Proteomes" id="UP000320390">
    <property type="component" value="Chromosome"/>
</dbReference>
<proteinExistence type="predicted"/>
<protein>
    <submittedName>
        <fullName evidence="4">Negative regulator of genetic competence ClpC/MecB</fullName>
    </submittedName>
</protein>
<dbReference type="Gene3D" id="1.10.8.60">
    <property type="match status" value="1"/>
</dbReference>
<name>A0A518EMK6_9BACT</name>
<keyword evidence="5" id="KW-1185">Reference proteome</keyword>
<dbReference type="InterPro" id="IPR019489">
    <property type="entry name" value="Clp_ATPase_C"/>
</dbReference>
<reference evidence="4 5" key="1">
    <citation type="submission" date="2019-02" db="EMBL/GenBank/DDBJ databases">
        <title>Deep-cultivation of Planctomycetes and their phenomic and genomic characterization uncovers novel biology.</title>
        <authorList>
            <person name="Wiegand S."/>
            <person name="Jogler M."/>
            <person name="Boedeker C."/>
            <person name="Pinto D."/>
            <person name="Vollmers J."/>
            <person name="Rivas-Marin E."/>
            <person name="Kohn T."/>
            <person name="Peeters S.H."/>
            <person name="Heuer A."/>
            <person name="Rast P."/>
            <person name="Oberbeckmann S."/>
            <person name="Bunk B."/>
            <person name="Jeske O."/>
            <person name="Meyerdierks A."/>
            <person name="Storesund J.E."/>
            <person name="Kallscheuer N."/>
            <person name="Luecker S."/>
            <person name="Lage O.M."/>
            <person name="Pohl T."/>
            <person name="Merkel B.J."/>
            <person name="Hornburger P."/>
            <person name="Mueller R.-W."/>
            <person name="Bruemmer F."/>
            <person name="Labrenz M."/>
            <person name="Spormann A.M."/>
            <person name="Op den Camp H."/>
            <person name="Overmann J."/>
            <person name="Amann R."/>
            <person name="Jetten M.S.M."/>
            <person name="Mascher T."/>
            <person name="Medema M.H."/>
            <person name="Devos D.P."/>
            <person name="Kaster A.-K."/>
            <person name="Ovreas L."/>
            <person name="Rohde M."/>
            <person name="Galperin M.Y."/>
            <person name="Jogler C."/>
        </authorList>
    </citation>
    <scope>NUCLEOTIDE SEQUENCE [LARGE SCALE GENOMIC DNA]</scope>
    <source>
        <strain evidence="4 5">Poly30</strain>
    </source>
</reference>
<accession>A0A518EMK6</accession>
<dbReference type="GO" id="GO:0005524">
    <property type="term" value="F:ATP binding"/>
    <property type="evidence" value="ECO:0007669"/>
    <property type="project" value="UniProtKB-KW"/>
</dbReference>
<sequence>MITKGFHGDYGARPLRRAIERYIEDPLAEQLLRGKFEEQKKVWIDRDDTMSDGEGGLAFLDEAPVVREAMKAAND</sequence>
<keyword evidence="1" id="KW-0547">Nucleotide-binding</keyword>
<evidence type="ECO:0000313" key="5">
    <source>
        <dbReference type="Proteomes" id="UP000320390"/>
    </source>
</evidence>
<keyword evidence="2" id="KW-0067">ATP-binding</keyword>
<dbReference type="RefSeq" id="WP_419190927.1">
    <property type="nucleotide sequence ID" value="NZ_CP036434.1"/>
</dbReference>
<dbReference type="Pfam" id="PF10431">
    <property type="entry name" value="ClpB_D2-small"/>
    <property type="match status" value="1"/>
</dbReference>